<feature type="transmembrane region" description="Helical" evidence="1">
    <location>
        <begin position="390"/>
        <end position="413"/>
    </location>
</feature>
<name>A0A316GIE3_9RHOB</name>
<dbReference type="PRINTS" id="PR00702">
    <property type="entry name" value="ACRIFLAVINRP"/>
</dbReference>
<dbReference type="GO" id="GO:0042910">
    <property type="term" value="F:xenobiotic transmembrane transporter activity"/>
    <property type="evidence" value="ECO:0007669"/>
    <property type="project" value="TreeGrafter"/>
</dbReference>
<dbReference type="AlphaFoldDB" id="A0A316GIE3"/>
<dbReference type="InterPro" id="IPR027463">
    <property type="entry name" value="AcrB_DN_DC_subdom"/>
</dbReference>
<dbReference type="PANTHER" id="PTHR32063:SF18">
    <property type="entry name" value="CATION EFFLUX SYSTEM PROTEIN"/>
    <property type="match status" value="1"/>
</dbReference>
<accession>A0A316GIE3</accession>
<feature type="transmembrane region" description="Helical" evidence="1">
    <location>
        <begin position="434"/>
        <end position="456"/>
    </location>
</feature>
<dbReference type="PANTHER" id="PTHR32063">
    <property type="match status" value="1"/>
</dbReference>
<dbReference type="EMBL" id="QGGW01000009">
    <property type="protein sequence ID" value="PWK59150.1"/>
    <property type="molecule type" value="Genomic_DNA"/>
</dbReference>
<protein>
    <submittedName>
        <fullName evidence="2">Multidrug efflux pump subunit AcrB</fullName>
    </submittedName>
</protein>
<sequence length="1043" mass="108384">MTGLDTVFFRQPRLVMLALLVILSAGVSALVSIGRQEDPTITNIFATITTVFPGADPARVEALVTAKIETELRTIPEIDTVESTSSTGISVISVELIETIDPDTIEQIWAQVRDAVADAQSEFPPGVLPPEFDSDGAGGYAAIFALAMPDGFSLTRAAREAEALADRLRRVPGTSLVDLHGAPDEEVLVTLDPDAAAALGLTADEASAAIGAADAKVQAGRLRGDETDLVLDLTGEITSLDRLRAVVLREDAAGRVTLLGDVAQITRGPRLPLAEAALHQGRPAILISAKLSEGLQVDRWMADIRAAVADQSEALPWGLSVETVFDQSRYTSDRLAEVGLNMAIGVALVVAVLFVTLGARSALIVAMVLPVVTLASVATLNVLAVPIHQMSVTGLIVALGLLVDAAIVMTDEVGKRLRAGLTRLEAVAGSVRRLTMPLVASTITTILSFLPLLLLPGPAGDFVGSIAISVIVMLAWSLIVAVTITPALAGRWLRPGDGTPPREGVLLRGFRAVLDLSMRNPVRTVALALVMPLIGFLALPGLTPQFFPGVDRDQFHIELDLPQGTGLSETLRVVRVVDARLAVEGDILDVAWVVGRSAPAFYYNMIGDRDQAPAFAQALIRTASPAATEALLGTLQADLPAAYPQARFVIRGLTQGPPVNAPVELRLVGQDIDALRLAGDDLRARLAEVSTVAMVRTGVAGGTPKLTLQVDEARARLLGLDLGQIARQMEAGLEGVTGGSLLEGTEELPVRVRLGAGLRGDPVAIGDMPILPPGAAQVAAAGGYPAVPLSTLGSLRLEPSESTITRRNGERVNTVQAFLMPGVLPAVALAEAMALLDAEGYSPPAGIRLETGGDSDARNSTVQALIAPLGLLITLSIAVVVMTFNSFRLTGIAFAVAGLSAGMSMLALAVFDYPFGINAIIGVIGSIGVSINAALIVLSGLQADARAAKGDRAAMVDVVAGSARHITSTTITTVGGFLPLILGGGGFWPPFAMAVAGGVALSVTLAFAFTPQMFALTLSRPRPASVRADASDIDAMPSRLAGA</sequence>
<dbReference type="SUPFAM" id="SSF82866">
    <property type="entry name" value="Multidrug efflux transporter AcrB transmembrane domain"/>
    <property type="match status" value="2"/>
</dbReference>
<feature type="transmembrane region" description="Helical" evidence="1">
    <location>
        <begin position="338"/>
        <end position="357"/>
    </location>
</feature>
<gene>
    <name evidence="2" type="ORF">C7455_10972</name>
</gene>
<evidence type="ECO:0000313" key="3">
    <source>
        <dbReference type="Proteomes" id="UP000245708"/>
    </source>
</evidence>
<evidence type="ECO:0000256" key="1">
    <source>
        <dbReference type="SAM" id="Phobius"/>
    </source>
</evidence>
<dbReference type="GO" id="GO:0005886">
    <property type="term" value="C:plasma membrane"/>
    <property type="evidence" value="ECO:0007669"/>
    <property type="project" value="TreeGrafter"/>
</dbReference>
<keyword evidence="1" id="KW-0812">Transmembrane</keyword>
<feature type="transmembrane region" description="Helical" evidence="1">
    <location>
        <begin position="962"/>
        <end position="982"/>
    </location>
</feature>
<dbReference type="Pfam" id="PF00873">
    <property type="entry name" value="ACR_tran"/>
    <property type="match status" value="1"/>
</dbReference>
<feature type="transmembrane region" description="Helical" evidence="1">
    <location>
        <begin position="917"/>
        <end position="941"/>
    </location>
</feature>
<feature type="transmembrane region" description="Helical" evidence="1">
    <location>
        <begin position="988"/>
        <end position="1010"/>
    </location>
</feature>
<dbReference type="Gene3D" id="3.30.2090.10">
    <property type="entry name" value="Multidrug efflux transporter AcrB TolC docking domain, DN and DC subdomains"/>
    <property type="match status" value="2"/>
</dbReference>
<feature type="transmembrane region" description="Helical" evidence="1">
    <location>
        <begin position="462"/>
        <end position="484"/>
    </location>
</feature>
<reference evidence="2 3" key="1">
    <citation type="submission" date="2018-05" db="EMBL/GenBank/DDBJ databases">
        <title>Genomic Encyclopedia of Type Strains, Phase IV (KMG-IV): sequencing the most valuable type-strain genomes for metagenomic binning, comparative biology and taxonomic classification.</title>
        <authorList>
            <person name="Goeker M."/>
        </authorList>
    </citation>
    <scope>NUCLEOTIDE SEQUENCE [LARGE SCALE GENOMIC DNA]</scope>
    <source>
        <strain evidence="2 3">DSM 16097</strain>
    </source>
</reference>
<dbReference type="Gene3D" id="3.30.70.1320">
    <property type="entry name" value="Multidrug efflux transporter AcrB pore domain like"/>
    <property type="match status" value="1"/>
</dbReference>
<dbReference type="SUPFAM" id="SSF82693">
    <property type="entry name" value="Multidrug efflux transporter AcrB pore domain, PN1, PN2, PC1 and PC2 subdomains"/>
    <property type="match status" value="2"/>
</dbReference>
<feature type="transmembrane region" description="Helical" evidence="1">
    <location>
        <begin position="524"/>
        <end position="542"/>
    </location>
</feature>
<keyword evidence="1" id="KW-1133">Transmembrane helix</keyword>
<organism evidence="2 3">
    <name type="scientific">Roseicyclus mahoneyensis</name>
    <dbReference type="NCBI Taxonomy" id="164332"/>
    <lineage>
        <taxon>Bacteria</taxon>
        <taxon>Pseudomonadati</taxon>
        <taxon>Pseudomonadota</taxon>
        <taxon>Alphaproteobacteria</taxon>
        <taxon>Rhodobacterales</taxon>
        <taxon>Roseobacteraceae</taxon>
        <taxon>Roseicyclus</taxon>
    </lineage>
</organism>
<feature type="transmembrane region" description="Helical" evidence="1">
    <location>
        <begin position="364"/>
        <end position="384"/>
    </location>
</feature>
<comment type="caution">
    <text evidence="2">The sequence shown here is derived from an EMBL/GenBank/DDBJ whole genome shotgun (WGS) entry which is preliminary data.</text>
</comment>
<feature type="transmembrane region" description="Helical" evidence="1">
    <location>
        <begin position="891"/>
        <end position="911"/>
    </location>
</feature>
<dbReference type="Gene3D" id="1.20.1640.10">
    <property type="entry name" value="Multidrug efflux transporter AcrB transmembrane domain"/>
    <property type="match status" value="2"/>
</dbReference>
<dbReference type="InterPro" id="IPR001036">
    <property type="entry name" value="Acrflvin-R"/>
</dbReference>
<feature type="transmembrane region" description="Helical" evidence="1">
    <location>
        <begin position="865"/>
        <end position="884"/>
    </location>
</feature>
<proteinExistence type="predicted"/>
<evidence type="ECO:0000313" key="2">
    <source>
        <dbReference type="EMBL" id="PWK59150.1"/>
    </source>
</evidence>
<dbReference type="Gene3D" id="3.30.70.1440">
    <property type="entry name" value="Multidrug efflux transporter AcrB pore domain"/>
    <property type="match status" value="1"/>
</dbReference>
<dbReference type="SUPFAM" id="SSF82714">
    <property type="entry name" value="Multidrug efflux transporter AcrB TolC docking domain, DN and DC subdomains"/>
    <property type="match status" value="2"/>
</dbReference>
<dbReference type="Proteomes" id="UP000245708">
    <property type="component" value="Unassembled WGS sequence"/>
</dbReference>
<dbReference type="Gene3D" id="3.30.70.1430">
    <property type="entry name" value="Multidrug efflux transporter AcrB pore domain"/>
    <property type="match status" value="2"/>
</dbReference>
<keyword evidence="3" id="KW-1185">Reference proteome</keyword>
<dbReference type="RefSeq" id="WP_109669991.1">
    <property type="nucleotide sequence ID" value="NZ_QGGW01000009.1"/>
</dbReference>
<dbReference type="OrthoDB" id="9798415at2"/>
<keyword evidence="1" id="KW-0472">Membrane</keyword>